<feature type="transmembrane region" description="Helical" evidence="4">
    <location>
        <begin position="6"/>
        <end position="32"/>
    </location>
</feature>
<dbReference type="STRING" id="1552.A7L45_03935"/>
<accession>A0A1J0GD64</accession>
<organism evidence="5 6">
    <name type="scientific">Clostridium estertheticum subsp. estertheticum</name>
    <dbReference type="NCBI Taxonomy" id="1552"/>
    <lineage>
        <taxon>Bacteria</taxon>
        <taxon>Bacillati</taxon>
        <taxon>Bacillota</taxon>
        <taxon>Clostridia</taxon>
        <taxon>Eubacteriales</taxon>
        <taxon>Clostridiaceae</taxon>
        <taxon>Clostridium</taxon>
    </lineage>
</organism>
<feature type="repeat" description="ANK" evidence="3">
    <location>
        <begin position="222"/>
        <end position="258"/>
    </location>
</feature>
<evidence type="ECO:0000256" key="1">
    <source>
        <dbReference type="ARBA" id="ARBA00022737"/>
    </source>
</evidence>
<dbReference type="InterPro" id="IPR002110">
    <property type="entry name" value="Ankyrin_rpt"/>
</dbReference>
<dbReference type="PANTHER" id="PTHR24180:SF57">
    <property type="entry name" value="ANKYRIN REPEAT DOMAIN-CONTAINING PROTEIN 39"/>
    <property type="match status" value="1"/>
</dbReference>
<gene>
    <name evidence="5" type="ORF">A7L45_03935</name>
</gene>
<dbReference type="OrthoDB" id="1935845at2"/>
<feature type="repeat" description="ANK" evidence="3">
    <location>
        <begin position="154"/>
        <end position="187"/>
    </location>
</feature>
<dbReference type="Pfam" id="PF13857">
    <property type="entry name" value="Ank_5"/>
    <property type="match status" value="1"/>
</dbReference>
<dbReference type="Pfam" id="PF12796">
    <property type="entry name" value="Ank_2"/>
    <property type="match status" value="1"/>
</dbReference>
<dbReference type="PANTHER" id="PTHR24180">
    <property type="entry name" value="CYCLIN-DEPENDENT KINASE INHIBITOR 2C-RELATED"/>
    <property type="match status" value="1"/>
</dbReference>
<dbReference type="InterPro" id="IPR036770">
    <property type="entry name" value="Ankyrin_rpt-contain_sf"/>
</dbReference>
<feature type="repeat" description="ANK" evidence="3">
    <location>
        <begin position="189"/>
        <end position="221"/>
    </location>
</feature>
<dbReference type="SMART" id="SM00248">
    <property type="entry name" value="ANK"/>
    <property type="match status" value="4"/>
</dbReference>
<name>A0A1J0GD64_9CLOT</name>
<dbReference type="EMBL" id="CP015756">
    <property type="protein sequence ID" value="APC39269.1"/>
    <property type="molecule type" value="Genomic_DNA"/>
</dbReference>
<keyword evidence="2 3" id="KW-0040">ANK repeat</keyword>
<keyword evidence="4" id="KW-0812">Transmembrane</keyword>
<evidence type="ECO:0000256" key="3">
    <source>
        <dbReference type="PROSITE-ProRule" id="PRU00023"/>
    </source>
</evidence>
<dbReference type="KEGG" id="ceu:A7L45_03935"/>
<evidence type="ECO:0000256" key="4">
    <source>
        <dbReference type="SAM" id="Phobius"/>
    </source>
</evidence>
<dbReference type="PROSITE" id="PS50297">
    <property type="entry name" value="ANK_REP_REGION"/>
    <property type="match status" value="2"/>
</dbReference>
<dbReference type="RefSeq" id="WP_071611563.1">
    <property type="nucleotide sequence ID" value="NZ_CP015756.1"/>
</dbReference>
<feature type="transmembrane region" description="Helical" evidence="4">
    <location>
        <begin position="44"/>
        <end position="67"/>
    </location>
</feature>
<keyword evidence="1" id="KW-0677">Repeat</keyword>
<dbReference type="InterPro" id="IPR051637">
    <property type="entry name" value="Ank_repeat_dom-contain_49"/>
</dbReference>
<dbReference type="Proteomes" id="UP000182569">
    <property type="component" value="Chromosome"/>
</dbReference>
<evidence type="ECO:0000313" key="5">
    <source>
        <dbReference type="EMBL" id="APC39269.1"/>
    </source>
</evidence>
<keyword evidence="4" id="KW-0472">Membrane</keyword>
<evidence type="ECO:0000313" key="6">
    <source>
        <dbReference type="Proteomes" id="UP000182569"/>
    </source>
</evidence>
<protein>
    <submittedName>
        <fullName evidence="5">Uncharacterized protein</fullName>
    </submittedName>
</protein>
<dbReference type="Gene3D" id="1.25.40.20">
    <property type="entry name" value="Ankyrin repeat-containing domain"/>
    <property type="match status" value="1"/>
</dbReference>
<reference evidence="6" key="1">
    <citation type="journal article" date="2016" name="Front. Microbiol.">
        <title>Complete Genome Sequence of Clostridium estertheticum DSM 8809, a Microbe Identified in Spoiled Vacuum Packed Beef.</title>
        <authorList>
            <person name="Yu Z."/>
            <person name="Gunn L."/>
            <person name="Brennan E."/>
            <person name="Reid R."/>
            <person name="Wall P.G."/>
            <person name="Gaora O.P."/>
            <person name="Hurley D."/>
            <person name="Bolton D."/>
            <person name="Fanning S."/>
        </authorList>
    </citation>
    <scope>NUCLEOTIDE SEQUENCE [LARGE SCALE GENOMIC DNA]</scope>
    <source>
        <strain evidence="6">DSM 8809</strain>
    </source>
</reference>
<keyword evidence="4" id="KW-1133">Transmembrane helix</keyword>
<dbReference type="AlphaFoldDB" id="A0A1J0GD64"/>
<keyword evidence="6" id="KW-1185">Reference proteome</keyword>
<proteinExistence type="predicted"/>
<dbReference type="SUPFAM" id="SSF48403">
    <property type="entry name" value="Ankyrin repeat"/>
    <property type="match status" value="1"/>
</dbReference>
<evidence type="ECO:0000256" key="2">
    <source>
        <dbReference type="ARBA" id="ARBA00023043"/>
    </source>
</evidence>
<dbReference type="PROSITE" id="PS50088">
    <property type="entry name" value="ANK_REPEAT"/>
    <property type="match status" value="3"/>
</dbReference>
<sequence length="295" mass="32594">MAATGFVFLMIIMFFSSFILTVPSIIGLIACKSYKKKKGKKAKLIIRILLVIVLLVGSVMFAIPVAFKGMMVYESYHTTQYNLTLPPAAGRGDLARVKQLLDSGTNPDQNDGRNYTGLILACKEVGNYDIAKLLIEHKCTVDIEIKKYIDEKEVGYTPLMYAVNKEQKYNIVKLLIDNKANVNHKASSDGCTPLIKATLNSAYTIVELLIKNGSDVNATDNKGKTVLAYACSQKSNSTSYSIIKSLLEHGALVNSKTSTLAKLLTLAKQYNVNTQNSDNDYYTKITSILNEYNTK</sequence>